<comment type="catalytic activity">
    <reaction evidence="7 8">
        <text>adenosine(34) in tRNA + H2O + H(+) = inosine(34) in tRNA + NH4(+)</text>
        <dbReference type="Rhea" id="RHEA:43168"/>
        <dbReference type="Rhea" id="RHEA-COMP:10373"/>
        <dbReference type="Rhea" id="RHEA-COMP:10374"/>
        <dbReference type="ChEBI" id="CHEBI:15377"/>
        <dbReference type="ChEBI" id="CHEBI:15378"/>
        <dbReference type="ChEBI" id="CHEBI:28938"/>
        <dbReference type="ChEBI" id="CHEBI:74411"/>
        <dbReference type="ChEBI" id="CHEBI:82852"/>
        <dbReference type="EC" id="3.5.4.33"/>
    </reaction>
</comment>
<dbReference type="CDD" id="cd01285">
    <property type="entry name" value="nucleoside_deaminase"/>
    <property type="match status" value="1"/>
</dbReference>
<dbReference type="NCBIfam" id="NF008113">
    <property type="entry name" value="PRK10860.1"/>
    <property type="match status" value="1"/>
</dbReference>
<sequence length="172" mass="19007">MQCPENLTQPEQDEFWMAYALELADRAEQLGEVPVGAVLVAEGRLLAEGWNQVITCNDPTAHAEVVALRHAGEVLQNYRLVDTTLYVTLEPCPMCAGALVHARVQRVVFAAPDPRTGAAGSVFQLLQAPQLNHQCQIQSAVLQSACADKIRQFFKQRRNAQKQQKQAKANKT</sequence>
<dbReference type="SUPFAM" id="SSF53927">
    <property type="entry name" value="Cytidine deaminase-like"/>
    <property type="match status" value="1"/>
</dbReference>
<dbReference type="PROSITE" id="PS51747">
    <property type="entry name" value="CYT_DCMP_DEAMINASES_2"/>
    <property type="match status" value="1"/>
</dbReference>
<dbReference type="Proteomes" id="UP000501726">
    <property type="component" value="Chromosome"/>
</dbReference>
<keyword evidence="4 8" id="KW-0479">Metal-binding</keyword>
<feature type="binding site" evidence="8">
    <location>
        <position position="92"/>
    </location>
    <ligand>
        <name>Zn(2+)</name>
        <dbReference type="ChEBI" id="CHEBI:29105"/>
        <note>catalytic</note>
    </ligand>
</feature>
<dbReference type="PANTHER" id="PTHR11079:SF202">
    <property type="entry name" value="TRNA-SPECIFIC ADENOSINE DEAMINASE"/>
    <property type="match status" value="1"/>
</dbReference>
<dbReference type="AlphaFoldDB" id="A0A6F8PTF1"/>
<feature type="domain" description="CMP/dCMP-type deaminase" evidence="9">
    <location>
        <begin position="11"/>
        <end position="123"/>
    </location>
</feature>
<comment type="cofactor">
    <cofactor evidence="8">
        <name>Zn(2+)</name>
        <dbReference type="ChEBI" id="CHEBI:29105"/>
    </cofactor>
    <text evidence="8">Binds 1 zinc ion per subunit.</text>
</comment>
<evidence type="ECO:0000256" key="2">
    <source>
        <dbReference type="ARBA" id="ARBA00011738"/>
    </source>
</evidence>
<dbReference type="GO" id="GO:0052717">
    <property type="term" value="F:tRNA-specific adenosine-34 deaminase activity"/>
    <property type="evidence" value="ECO:0007669"/>
    <property type="project" value="UniProtKB-UniRule"/>
</dbReference>
<evidence type="ECO:0000313" key="11">
    <source>
        <dbReference type="Proteomes" id="UP000501726"/>
    </source>
</evidence>
<evidence type="ECO:0000256" key="7">
    <source>
        <dbReference type="ARBA" id="ARBA00048045"/>
    </source>
</evidence>
<dbReference type="InterPro" id="IPR002125">
    <property type="entry name" value="CMP_dCMP_dom"/>
</dbReference>
<proteinExistence type="inferred from homology"/>
<evidence type="ECO:0000256" key="8">
    <source>
        <dbReference type="HAMAP-Rule" id="MF_00972"/>
    </source>
</evidence>
<feature type="binding site" evidence="8">
    <location>
        <position position="95"/>
    </location>
    <ligand>
        <name>Zn(2+)</name>
        <dbReference type="ChEBI" id="CHEBI:29105"/>
        <note>catalytic</note>
    </ligand>
</feature>
<dbReference type="InterPro" id="IPR028883">
    <property type="entry name" value="tRNA_aden_deaminase"/>
</dbReference>
<feature type="active site" description="Proton donor" evidence="8">
    <location>
        <position position="64"/>
    </location>
</feature>
<keyword evidence="6 8" id="KW-0862">Zinc</keyword>
<keyword evidence="11" id="KW-1185">Reference proteome</keyword>
<dbReference type="RefSeq" id="WP_173271114.1">
    <property type="nucleotide sequence ID" value="NZ_AP021889.1"/>
</dbReference>
<dbReference type="HAMAP" id="MF_00972">
    <property type="entry name" value="tRNA_aden_deaminase"/>
    <property type="match status" value="1"/>
</dbReference>
<dbReference type="PANTHER" id="PTHR11079">
    <property type="entry name" value="CYTOSINE DEAMINASE FAMILY MEMBER"/>
    <property type="match status" value="1"/>
</dbReference>
<keyword evidence="5 8" id="KW-0378">Hydrolase</keyword>
<evidence type="ECO:0000256" key="3">
    <source>
        <dbReference type="ARBA" id="ARBA00022694"/>
    </source>
</evidence>
<dbReference type="EC" id="3.5.4.33" evidence="8"/>
<comment type="subunit">
    <text evidence="2 8">Homodimer.</text>
</comment>
<dbReference type="EMBL" id="AP021889">
    <property type="protein sequence ID" value="BBP45413.1"/>
    <property type="molecule type" value="Genomic_DNA"/>
</dbReference>
<dbReference type="KEGG" id="tse:THMIRHAS_07860"/>
<evidence type="ECO:0000256" key="6">
    <source>
        <dbReference type="ARBA" id="ARBA00022833"/>
    </source>
</evidence>
<dbReference type="GO" id="GO:0008270">
    <property type="term" value="F:zinc ion binding"/>
    <property type="evidence" value="ECO:0007669"/>
    <property type="project" value="UniProtKB-UniRule"/>
</dbReference>
<dbReference type="Gene3D" id="3.40.140.10">
    <property type="entry name" value="Cytidine Deaminase, domain 2"/>
    <property type="match status" value="1"/>
</dbReference>
<name>A0A6F8PTF1_9GAMM</name>
<evidence type="ECO:0000256" key="1">
    <source>
        <dbReference type="ARBA" id="ARBA00010669"/>
    </source>
</evidence>
<evidence type="ECO:0000313" key="10">
    <source>
        <dbReference type="EMBL" id="BBP45413.1"/>
    </source>
</evidence>
<feature type="binding site" evidence="8">
    <location>
        <position position="62"/>
    </location>
    <ligand>
        <name>Zn(2+)</name>
        <dbReference type="ChEBI" id="CHEBI:29105"/>
        <note>catalytic</note>
    </ligand>
</feature>
<protein>
    <recommendedName>
        <fullName evidence="8">tRNA-specific adenosine deaminase</fullName>
        <ecNumber evidence="8">3.5.4.33</ecNumber>
    </recommendedName>
</protein>
<accession>A0A6F8PTF1</accession>
<dbReference type="InterPro" id="IPR016193">
    <property type="entry name" value="Cytidine_deaminase-like"/>
</dbReference>
<evidence type="ECO:0000256" key="4">
    <source>
        <dbReference type="ARBA" id="ARBA00022723"/>
    </source>
</evidence>
<reference evidence="11" key="1">
    <citation type="submission" date="2019-11" db="EMBL/GenBank/DDBJ databases">
        <title>Isolation and characterization of two novel species in the genus Thiomicrorhabdus.</title>
        <authorList>
            <person name="Mochizuki J."/>
            <person name="Kojima H."/>
            <person name="Fukui M."/>
        </authorList>
    </citation>
    <scope>NUCLEOTIDE SEQUENCE [LARGE SCALE GENOMIC DNA]</scope>
    <source>
        <strain evidence="11">aks77</strain>
    </source>
</reference>
<organism evidence="10 11">
    <name type="scientific">Thiosulfatimonas sediminis</name>
    <dbReference type="NCBI Taxonomy" id="2675054"/>
    <lineage>
        <taxon>Bacteria</taxon>
        <taxon>Pseudomonadati</taxon>
        <taxon>Pseudomonadota</taxon>
        <taxon>Gammaproteobacteria</taxon>
        <taxon>Thiotrichales</taxon>
        <taxon>Piscirickettsiaceae</taxon>
        <taxon>Thiosulfatimonas</taxon>
    </lineage>
</organism>
<dbReference type="InterPro" id="IPR016192">
    <property type="entry name" value="APOBEC/CMP_deaminase_Zn-bd"/>
</dbReference>
<dbReference type="GO" id="GO:0002100">
    <property type="term" value="P:tRNA wobble adenosine to inosine editing"/>
    <property type="evidence" value="ECO:0007669"/>
    <property type="project" value="UniProtKB-UniRule"/>
</dbReference>
<gene>
    <name evidence="8 10" type="primary">tadA</name>
    <name evidence="10" type="ORF">THMIRHAS_07860</name>
</gene>
<dbReference type="FunFam" id="3.40.140.10:FF:000005">
    <property type="entry name" value="tRNA-specific adenosine deaminase"/>
    <property type="match status" value="1"/>
</dbReference>
<comment type="similarity">
    <text evidence="1">Belongs to the cytidine and deoxycytidylate deaminase family. ADAT2 subfamily.</text>
</comment>
<dbReference type="PROSITE" id="PS00903">
    <property type="entry name" value="CYT_DCMP_DEAMINASES_1"/>
    <property type="match status" value="1"/>
</dbReference>
<comment type="function">
    <text evidence="8">Catalyzes the deamination of adenosine to inosine at the wobble position 34 of tRNA(Arg2).</text>
</comment>
<evidence type="ECO:0000256" key="5">
    <source>
        <dbReference type="ARBA" id="ARBA00022801"/>
    </source>
</evidence>
<dbReference type="Pfam" id="PF00383">
    <property type="entry name" value="dCMP_cyt_deam_1"/>
    <property type="match status" value="1"/>
</dbReference>
<keyword evidence="3 8" id="KW-0819">tRNA processing</keyword>
<evidence type="ECO:0000259" key="9">
    <source>
        <dbReference type="PROSITE" id="PS51747"/>
    </source>
</evidence>